<name>D7E0T0_NOSA0</name>
<dbReference type="RefSeq" id="WP_013193258.1">
    <property type="nucleotide sequence ID" value="NC_014248.1"/>
</dbReference>
<dbReference type="eggNOG" id="COG2304">
    <property type="taxonomic scope" value="Bacteria"/>
</dbReference>
<organism evidence="1 2">
    <name type="scientific">Nostoc azollae (strain 0708)</name>
    <name type="common">Anabaena azollae (strain 0708)</name>
    <dbReference type="NCBI Taxonomy" id="551115"/>
    <lineage>
        <taxon>Bacteria</taxon>
        <taxon>Bacillati</taxon>
        <taxon>Cyanobacteriota</taxon>
        <taxon>Cyanophyceae</taxon>
        <taxon>Nostocales</taxon>
        <taxon>Nostocaceae</taxon>
        <taxon>Trichormus</taxon>
    </lineage>
</organism>
<accession>D7E0T0</accession>
<evidence type="ECO:0000313" key="2">
    <source>
        <dbReference type="Proteomes" id="UP000001511"/>
    </source>
</evidence>
<evidence type="ECO:0000313" key="1">
    <source>
        <dbReference type="EMBL" id="ADI66249.1"/>
    </source>
</evidence>
<protein>
    <submittedName>
        <fullName evidence="1">Uncharacterized protein</fullName>
    </submittedName>
</protein>
<dbReference type="OrthoDB" id="501734at2"/>
<dbReference type="AlphaFoldDB" id="D7E0T0"/>
<keyword evidence="2" id="KW-1185">Reference proteome</keyword>
<proteinExistence type="predicted"/>
<reference evidence="1 2" key="1">
    <citation type="journal article" date="2010" name="PLoS ONE">
        <title>Genome erosion in a nitrogen-fixing vertically transmitted endosymbiotic multicellular cyanobacterium.</title>
        <authorList>
            <person name="Ran L."/>
            <person name="Larsson J."/>
            <person name="Vigil-Stenman T."/>
            <person name="Nylander J.A."/>
            <person name="Ininbergs K."/>
            <person name="Zheng W.W."/>
            <person name="Lapidus A."/>
            <person name="Lowry S."/>
            <person name="Haselkorn R."/>
            <person name="Bergman B."/>
        </authorList>
    </citation>
    <scope>NUCLEOTIDE SEQUENCE [LARGE SCALE GENOMIC DNA]</scope>
    <source>
        <strain evidence="1 2">0708</strain>
    </source>
</reference>
<dbReference type="KEGG" id="naz:Aazo_5214"/>
<dbReference type="EMBL" id="CP002059">
    <property type="protein sequence ID" value="ADI66249.1"/>
    <property type="molecule type" value="Genomic_DNA"/>
</dbReference>
<dbReference type="STRING" id="551115.Aazo_5214"/>
<dbReference type="Proteomes" id="UP000001511">
    <property type="component" value="Chromosome"/>
</dbReference>
<sequence length="163" mass="18290">MSGFCLQAGNIKEVYDALYNTGDVLKEAIGIIIEEPLASDYSYQLFFYPTAKKINGTNQTLKIFGLKPEDESYLYKYKQITKEAYTQLTDVPIVQNDQSVYIFAKANLAEGNLNTAKYALASTFNAPLTARHAKALTDEDIAKCTQDLEIAIFYAHVLDKHEI</sequence>
<dbReference type="HOGENOM" id="CLU_1625364_0_0_3"/>
<gene>
    <name evidence="1" type="ordered locus">Aazo_5214</name>
</gene>